<reference evidence="1 2" key="2">
    <citation type="submission" date="2017-02" db="EMBL/GenBank/DDBJ databases">
        <title>A genome survey and senescence transcriptome analysis in Lentinula edodes.</title>
        <authorList>
            <person name="Sakamoto Y."/>
            <person name="Nakade K."/>
            <person name="Sato S."/>
            <person name="Yoshida Y."/>
            <person name="Miyazaki K."/>
            <person name="Natsume S."/>
            <person name="Konno N."/>
        </authorList>
    </citation>
    <scope>NUCLEOTIDE SEQUENCE [LARGE SCALE GENOMIC DNA]</scope>
    <source>
        <strain evidence="1 2">NBRC 111202</strain>
    </source>
</reference>
<name>A0A1Q3E2K3_LENED</name>
<dbReference type="Proteomes" id="UP000188533">
    <property type="component" value="Unassembled WGS sequence"/>
</dbReference>
<keyword evidence="2" id="KW-1185">Reference proteome</keyword>
<comment type="caution">
    <text evidence="1">The sequence shown here is derived from an EMBL/GenBank/DDBJ whole genome shotgun (WGS) entry which is preliminary data.</text>
</comment>
<organism evidence="1 2">
    <name type="scientific">Lentinula edodes</name>
    <name type="common">Shiitake mushroom</name>
    <name type="synonym">Lentinus edodes</name>
    <dbReference type="NCBI Taxonomy" id="5353"/>
    <lineage>
        <taxon>Eukaryota</taxon>
        <taxon>Fungi</taxon>
        <taxon>Dikarya</taxon>
        <taxon>Basidiomycota</taxon>
        <taxon>Agaricomycotina</taxon>
        <taxon>Agaricomycetes</taxon>
        <taxon>Agaricomycetidae</taxon>
        <taxon>Agaricales</taxon>
        <taxon>Marasmiineae</taxon>
        <taxon>Omphalotaceae</taxon>
        <taxon>Lentinula</taxon>
    </lineage>
</organism>
<sequence length="87" mass="9665">MASPSLRGFWGFRNLLDIDSTPRMQPCWLSNTTSTVYASLHLVVDDPSLLLTIPEFALLRIWTRTPLDKTKVAAFVGGAVTINSTDR</sequence>
<protein>
    <submittedName>
        <fullName evidence="1">Uncharacterized protein</fullName>
    </submittedName>
</protein>
<gene>
    <name evidence="1" type="ORF">LENED_003074</name>
</gene>
<reference evidence="1 2" key="1">
    <citation type="submission" date="2016-08" db="EMBL/GenBank/DDBJ databases">
        <authorList>
            <consortium name="Lentinula edodes genome sequencing consortium"/>
            <person name="Sakamoto Y."/>
            <person name="Nakade K."/>
            <person name="Sato S."/>
            <person name="Yoshida Y."/>
            <person name="Miyazaki K."/>
            <person name="Natsume S."/>
            <person name="Konno N."/>
        </authorList>
    </citation>
    <scope>NUCLEOTIDE SEQUENCE [LARGE SCALE GENOMIC DNA]</scope>
    <source>
        <strain evidence="1 2">NBRC 111202</strain>
    </source>
</reference>
<evidence type="ECO:0000313" key="1">
    <source>
        <dbReference type="EMBL" id="GAW01475.1"/>
    </source>
</evidence>
<evidence type="ECO:0000313" key="2">
    <source>
        <dbReference type="Proteomes" id="UP000188533"/>
    </source>
</evidence>
<dbReference type="EMBL" id="BDGU01000062">
    <property type="protein sequence ID" value="GAW01475.1"/>
    <property type="molecule type" value="Genomic_DNA"/>
</dbReference>
<dbReference type="AlphaFoldDB" id="A0A1Q3E2K3"/>
<accession>A0A1Q3E2K3</accession>
<proteinExistence type="predicted"/>